<accession>A0A094ISW1</accession>
<dbReference type="GO" id="GO:0046872">
    <property type="term" value="F:metal ion binding"/>
    <property type="evidence" value="ECO:0007669"/>
    <property type="project" value="UniProtKB-KW"/>
</dbReference>
<dbReference type="InterPro" id="IPR015422">
    <property type="entry name" value="PyrdxlP-dep_Trfase_small"/>
</dbReference>
<dbReference type="GO" id="GO:0008483">
    <property type="term" value="F:transaminase activity"/>
    <property type="evidence" value="ECO:0007669"/>
    <property type="project" value="UniProtKB-KW"/>
</dbReference>
<dbReference type="EC" id="2.8.1.7" evidence="3"/>
<dbReference type="InterPro" id="IPR000192">
    <property type="entry name" value="Aminotrans_V_dom"/>
</dbReference>
<dbReference type="Proteomes" id="UP000054363">
    <property type="component" value="Unassembled WGS sequence"/>
</dbReference>
<organism evidence="12 13">
    <name type="scientific">Pseudidiomarina salinarum</name>
    <dbReference type="NCBI Taxonomy" id="435908"/>
    <lineage>
        <taxon>Bacteria</taxon>
        <taxon>Pseudomonadati</taxon>
        <taxon>Pseudomonadota</taxon>
        <taxon>Gammaproteobacteria</taxon>
        <taxon>Alteromonadales</taxon>
        <taxon>Idiomarinaceae</taxon>
        <taxon>Pseudidiomarina</taxon>
    </lineage>
</organism>
<keyword evidence="6" id="KW-0663">Pyridoxal phosphate</keyword>
<dbReference type="PIRSF" id="PIRSF005572">
    <property type="entry name" value="NifS"/>
    <property type="match status" value="1"/>
</dbReference>
<keyword evidence="7" id="KW-0408">Iron</keyword>
<dbReference type="Pfam" id="PF00266">
    <property type="entry name" value="Aminotran_5"/>
    <property type="match status" value="1"/>
</dbReference>
<evidence type="ECO:0000256" key="3">
    <source>
        <dbReference type="ARBA" id="ARBA00012239"/>
    </source>
</evidence>
<evidence type="ECO:0000313" key="12">
    <source>
        <dbReference type="EMBL" id="KFZ30780.1"/>
    </source>
</evidence>
<dbReference type="GO" id="GO:0031071">
    <property type="term" value="F:cysteine desulfurase activity"/>
    <property type="evidence" value="ECO:0007669"/>
    <property type="project" value="UniProtKB-EC"/>
</dbReference>
<protein>
    <recommendedName>
        <fullName evidence="3">cysteine desulfurase</fullName>
        <ecNumber evidence="3">2.8.1.7</ecNumber>
    </recommendedName>
</protein>
<reference evidence="12 13" key="1">
    <citation type="submission" date="2014-06" db="EMBL/GenBank/DDBJ databases">
        <title>The draft genome sequence of Idiomarina salinarum ISL-52.</title>
        <authorList>
            <person name="Du J."/>
            <person name="Shao Z."/>
        </authorList>
    </citation>
    <scope>NUCLEOTIDE SEQUENCE [LARGE SCALE GENOMIC DNA]</scope>
    <source>
        <strain evidence="12 13">ISL-52</strain>
    </source>
</reference>
<keyword evidence="12" id="KW-0032">Aminotransferase</keyword>
<dbReference type="InterPro" id="IPR015424">
    <property type="entry name" value="PyrdxlP-dep_Trfase"/>
</dbReference>
<dbReference type="PROSITE" id="PS00595">
    <property type="entry name" value="AA_TRANSFER_CLASS_5"/>
    <property type="match status" value="1"/>
</dbReference>
<evidence type="ECO:0000256" key="10">
    <source>
        <dbReference type="RuleBase" id="RU004504"/>
    </source>
</evidence>
<evidence type="ECO:0000256" key="9">
    <source>
        <dbReference type="ARBA" id="ARBA00050776"/>
    </source>
</evidence>
<proteinExistence type="inferred from homology"/>
<keyword evidence="8" id="KW-0411">Iron-sulfur</keyword>
<dbReference type="OrthoDB" id="9808002at2"/>
<evidence type="ECO:0000256" key="8">
    <source>
        <dbReference type="ARBA" id="ARBA00023014"/>
    </source>
</evidence>
<feature type="domain" description="Aminotransferase class V" evidence="11">
    <location>
        <begin position="2"/>
        <end position="364"/>
    </location>
</feature>
<evidence type="ECO:0000256" key="2">
    <source>
        <dbReference type="ARBA" id="ARBA00006490"/>
    </source>
</evidence>
<comment type="cofactor">
    <cofactor evidence="1 10">
        <name>pyridoxal 5'-phosphate</name>
        <dbReference type="ChEBI" id="CHEBI:597326"/>
    </cofactor>
</comment>
<dbReference type="Gene3D" id="3.40.640.10">
    <property type="entry name" value="Type I PLP-dependent aspartate aminotransferase-like (Major domain)"/>
    <property type="match status" value="1"/>
</dbReference>
<keyword evidence="13" id="KW-1185">Reference proteome</keyword>
<evidence type="ECO:0000256" key="4">
    <source>
        <dbReference type="ARBA" id="ARBA00022679"/>
    </source>
</evidence>
<comment type="similarity">
    <text evidence="2">Belongs to the class-V pyridoxal-phosphate-dependent aminotransferase family. NifS/IscS subfamily.</text>
</comment>
<dbReference type="GO" id="GO:0051536">
    <property type="term" value="F:iron-sulfur cluster binding"/>
    <property type="evidence" value="ECO:0007669"/>
    <property type="project" value="UniProtKB-KW"/>
</dbReference>
<dbReference type="Gene3D" id="1.10.260.50">
    <property type="match status" value="1"/>
</dbReference>
<evidence type="ECO:0000256" key="5">
    <source>
        <dbReference type="ARBA" id="ARBA00022723"/>
    </source>
</evidence>
<evidence type="ECO:0000259" key="11">
    <source>
        <dbReference type="Pfam" id="PF00266"/>
    </source>
</evidence>
<name>A0A094ISW1_9GAMM</name>
<evidence type="ECO:0000256" key="7">
    <source>
        <dbReference type="ARBA" id="ARBA00023004"/>
    </source>
</evidence>
<dbReference type="EMBL" id="JPER01000003">
    <property type="protein sequence ID" value="KFZ30780.1"/>
    <property type="molecule type" value="Genomic_DNA"/>
</dbReference>
<dbReference type="AlphaFoldDB" id="A0A094ISW1"/>
<dbReference type="SUPFAM" id="SSF53383">
    <property type="entry name" value="PLP-dependent transferases"/>
    <property type="match status" value="1"/>
</dbReference>
<dbReference type="RefSeq" id="WP_034775277.1">
    <property type="nucleotide sequence ID" value="NZ_JPER01000003.1"/>
</dbReference>
<dbReference type="Gene3D" id="3.90.1150.10">
    <property type="entry name" value="Aspartate Aminotransferase, domain 1"/>
    <property type="match status" value="1"/>
</dbReference>
<evidence type="ECO:0000256" key="6">
    <source>
        <dbReference type="ARBA" id="ARBA00022898"/>
    </source>
</evidence>
<gene>
    <name evidence="12" type="ORF">IDSA_06725</name>
</gene>
<keyword evidence="5" id="KW-0479">Metal-binding</keyword>
<dbReference type="STRING" id="435908.IDSA_06725"/>
<dbReference type="eggNOG" id="COG1104">
    <property type="taxonomic scope" value="Bacteria"/>
</dbReference>
<comment type="caution">
    <text evidence="12">The sequence shown here is derived from an EMBL/GenBank/DDBJ whole genome shotgun (WGS) entry which is preliminary data.</text>
</comment>
<dbReference type="InterPro" id="IPR016454">
    <property type="entry name" value="Cysteine_dSase"/>
</dbReference>
<comment type="catalytic activity">
    <reaction evidence="9">
        <text>(sulfur carrier)-H + L-cysteine = (sulfur carrier)-SH + L-alanine</text>
        <dbReference type="Rhea" id="RHEA:43892"/>
        <dbReference type="Rhea" id="RHEA-COMP:14737"/>
        <dbReference type="Rhea" id="RHEA-COMP:14739"/>
        <dbReference type="ChEBI" id="CHEBI:29917"/>
        <dbReference type="ChEBI" id="CHEBI:35235"/>
        <dbReference type="ChEBI" id="CHEBI:57972"/>
        <dbReference type="ChEBI" id="CHEBI:64428"/>
        <dbReference type="EC" id="2.8.1.7"/>
    </reaction>
</comment>
<evidence type="ECO:0000256" key="1">
    <source>
        <dbReference type="ARBA" id="ARBA00001933"/>
    </source>
</evidence>
<dbReference type="InterPro" id="IPR015421">
    <property type="entry name" value="PyrdxlP-dep_Trfase_major"/>
</dbReference>
<dbReference type="PANTHER" id="PTHR11601:SF34">
    <property type="entry name" value="CYSTEINE DESULFURASE"/>
    <property type="match status" value="1"/>
</dbReference>
<dbReference type="PANTHER" id="PTHR11601">
    <property type="entry name" value="CYSTEINE DESULFURYLASE FAMILY MEMBER"/>
    <property type="match status" value="1"/>
</dbReference>
<keyword evidence="4 12" id="KW-0808">Transferase</keyword>
<dbReference type="InterPro" id="IPR020578">
    <property type="entry name" value="Aminotrans_V_PyrdxlP_BS"/>
</dbReference>
<evidence type="ECO:0000313" key="13">
    <source>
        <dbReference type="Proteomes" id="UP000054363"/>
    </source>
</evidence>
<sequence>MIYFDSLASYPMLPEVREDLQLTMQSHYANPSASHMLGEQGKELIEDTREVLAESLGAFASEIIFTSGATETNNLIIKGVILPLLLKGKKPHLITSAVEHKCILSISNYLELLGCEVTYLNPNSKGEIKPAQVKSALKENTSLVSLMHVNNELGTINPISEIGSICTEARIPLHTDAAQSYLKIQTDVDELNVDFMSISAHKIGGPKGVGAAYIRDLKDLDISPLVHGAGQEFGVRGGTLPTPLIAAFGTAIGAFRNYYTLERNIELKEKLLTGLKRLGVRYRVNGGAETLPSCISLTLASSNIEGLLRGSHQSLALSQGSACSAGSIEPSHVLTSLHFNREEASKTLRISFSHINTAEDIQALVNEIAKYTES</sequence>